<dbReference type="STRING" id="1479485.DA73_0214905"/>
<comment type="caution">
    <text evidence="2">The sequence shown here is derived from an EMBL/GenBank/DDBJ whole genome shotgun (WGS) entry which is preliminary data.</text>
</comment>
<gene>
    <name evidence="2" type="ORF">DA73_0214905</name>
</gene>
<dbReference type="AlphaFoldDB" id="A0A0C1R7H7"/>
<evidence type="ECO:0000313" key="2">
    <source>
        <dbReference type="EMBL" id="KIE11628.1"/>
    </source>
</evidence>
<reference evidence="2" key="1">
    <citation type="journal article" date="2015" name="Genome Announc.">
        <title>Draft Genome Sequence of Tolypothrix boutellei Strain VB521301.</title>
        <authorList>
            <person name="Chandrababunaidu M.M."/>
            <person name="Singh D."/>
            <person name="Sen D."/>
            <person name="Bhan S."/>
            <person name="Das S."/>
            <person name="Gupta A."/>
            <person name="Adhikary S.P."/>
            <person name="Tripathy S."/>
        </authorList>
    </citation>
    <scope>NUCLEOTIDE SEQUENCE</scope>
    <source>
        <strain evidence="2">VB521301</strain>
    </source>
</reference>
<name>A0A0C1R7H7_9CYAN</name>
<sequence>MTQNFKRRQTKKGVNPNSPKNQTPATDDNLDQQVETKSVTVEVVYDELTPEELRERLQLERKVERAFYEAGKALMELRNQRLYRSTHKTFEEYCRDRFGHTRQKSNYLIAAADVFENLTTSGCQILPTSERQIRPLTKLEPVKQPEAWQLSIEAADGKSPPSRIVNDIVEQIMKRTKVPNPYQVGEVCQILPKDNPELRGKSKCWCIVTEVNDFSCVVRAWDGEYVVKMDHLKSLDYLEEDCERMVVLCDRLNGLRDSGNLEEAALSVLKQLGEIKRPYLTQVEEKLLGVLEREYGVG</sequence>
<dbReference type="EMBL" id="JHEG02000046">
    <property type="protein sequence ID" value="KIE11628.1"/>
    <property type="molecule type" value="Genomic_DNA"/>
</dbReference>
<dbReference type="OrthoDB" id="505288at2"/>
<organism evidence="2">
    <name type="scientific">Tolypothrix bouteillei VB521301</name>
    <dbReference type="NCBI Taxonomy" id="1479485"/>
    <lineage>
        <taxon>Bacteria</taxon>
        <taxon>Bacillati</taxon>
        <taxon>Cyanobacteriota</taxon>
        <taxon>Cyanophyceae</taxon>
        <taxon>Nostocales</taxon>
        <taxon>Tolypothrichaceae</taxon>
        <taxon>Tolypothrix</taxon>
    </lineage>
</organism>
<protein>
    <submittedName>
        <fullName evidence="2">Uncharacterized protein</fullName>
    </submittedName>
</protein>
<proteinExistence type="predicted"/>
<feature type="compositionally biased region" description="Polar residues" evidence="1">
    <location>
        <begin position="15"/>
        <end position="33"/>
    </location>
</feature>
<feature type="compositionally biased region" description="Basic residues" evidence="1">
    <location>
        <begin position="1"/>
        <end position="11"/>
    </location>
</feature>
<accession>A0A0C1R7H7</accession>
<feature type="region of interest" description="Disordered" evidence="1">
    <location>
        <begin position="1"/>
        <end position="33"/>
    </location>
</feature>
<evidence type="ECO:0000256" key="1">
    <source>
        <dbReference type="SAM" id="MobiDB-lite"/>
    </source>
</evidence>